<dbReference type="InterPro" id="IPR012337">
    <property type="entry name" value="RNaseH-like_sf"/>
</dbReference>
<protein>
    <recommendedName>
        <fullName evidence="4">3'-5' exonuclease domain-containing protein</fullName>
    </recommendedName>
</protein>
<feature type="compositionally biased region" description="Basic and acidic residues" evidence="3">
    <location>
        <begin position="311"/>
        <end position="345"/>
    </location>
</feature>
<dbReference type="AlphaFoldDB" id="A0A8H5H1F5"/>
<evidence type="ECO:0000313" key="6">
    <source>
        <dbReference type="Proteomes" id="UP000559256"/>
    </source>
</evidence>
<dbReference type="GO" id="GO:0008408">
    <property type="term" value="F:3'-5' exonuclease activity"/>
    <property type="evidence" value="ECO:0007669"/>
    <property type="project" value="InterPro"/>
</dbReference>
<evidence type="ECO:0000259" key="4">
    <source>
        <dbReference type="Pfam" id="PF01612"/>
    </source>
</evidence>
<reference evidence="5 6" key="1">
    <citation type="journal article" date="2020" name="ISME J.">
        <title>Uncovering the hidden diversity of litter-decomposition mechanisms in mushroom-forming fungi.</title>
        <authorList>
            <person name="Floudas D."/>
            <person name="Bentzer J."/>
            <person name="Ahren D."/>
            <person name="Johansson T."/>
            <person name="Persson P."/>
            <person name="Tunlid A."/>
        </authorList>
    </citation>
    <scope>NUCLEOTIDE SEQUENCE [LARGE SCALE GENOMIC DNA]</scope>
    <source>
        <strain evidence="5 6">CBS 291.85</strain>
    </source>
</reference>
<keyword evidence="6" id="KW-1185">Reference proteome</keyword>
<dbReference type="InterPro" id="IPR051132">
    <property type="entry name" value="3-5_Exonuclease_domain"/>
</dbReference>
<organism evidence="5 6">
    <name type="scientific">Tetrapyrgos nigripes</name>
    <dbReference type="NCBI Taxonomy" id="182062"/>
    <lineage>
        <taxon>Eukaryota</taxon>
        <taxon>Fungi</taxon>
        <taxon>Dikarya</taxon>
        <taxon>Basidiomycota</taxon>
        <taxon>Agaricomycotina</taxon>
        <taxon>Agaricomycetes</taxon>
        <taxon>Agaricomycetidae</taxon>
        <taxon>Agaricales</taxon>
        <taxon>Marasmiineae</taxon>
        <taxon>Marasmiaceae</taxon>
        <taxon>Tetrapyrgos</taxon>
    </lineage>
</organism>
<evidence type="ECO:0000256" key="3">
    <source>
        <dbReference type="SAM" id="MobiDB-lite"/>
    </source>
</evidence>
<feature type="domain" description="3'-5' exonuclease" evidence="4">
    <location>
        <begin position="21"/>
        <end position="114"/>
    </location>
</feature>
<feature type="region of interest" description="Disordered" evidence="3">
    <location>
        <begin position="138"/>
        <end position="170"/>
    </location>
</feature>
<dbReference type="PANTHER" id="PTHR13620">
    <property type="entry name" value="3-5 EXONUCLEASE"/>
    <property type="match status" value="1"/>
</dbReference>
<feature type="compositionally biased region" description="Pro residues" evidence="3">
    <location>
        <begin position="160"/>
        <end position="169"/>
    </location>
</feature>
<sequence length="444" mass="49299">MSESIQYCRTHSQAEAVLIANYDGHVGFDLEWKPNYIAGRPQNPVALVQLATDRNVLLIQVARMKHFPRSLKNFLANRSIPKAGVGIQEDVKKLWTDYGVSVTSCIDLSLFARSVDCALFTERLGPYKDVPLVLPTPLDPSPPPVAAPEVSGESSTSSEPAPPKVPPSPHDFRLFRGRYRDPIGLARLVKAYHNKELPKEMKITRSNWEAELNARQISYAAADARAGYTLYEHLLGLFFALPEDKRPKRKYYAFDCIQGELFLPTDPESREPIYDPAPSQPTNTLPPLPDSLPREKWSLHNPEYDTGPMPPKKEKKDKDRAKGKDGRSAAEEGKPENENKEMKSENRRRKRRQPQREGHSQESSAPMKVVTTGHEATVNGANVTSTAITVASTSAPASTFTSYSTQNALGRPNVVGPDPTSAKRRKGGRAVEGVVERPHVYATK</sequence>
<feature type="region of interest" description="Disordered" evidence="3">
    <location>
        <begin position="403"/>
        <end position="431"/>
    </location>
</feature>
<dbReference type="PANTHER" id="PTHR13620:SF104">
    <property type="entry name" value="EXONUCLEASE 3'-5' DOMAIN-CONTAINING PROTEIN 2"/>
    <property type="match status" value="1"/>
</dbReference>
<dbReference type="GO" id="GO:0006139">
    <property type="term" value="P:nucleobase-containing compound metabolic process"/>
    <property type="evidence" value="ECO:0007669"/>
    <property type="project" value="InterPro"/>
</dbReference>
<keyword evidence="2" id="KW-0378">Hydrolase</keyword>
<gene>
    <name evidence="5" type="ORF">D9758_000071</name>
</gene>
<keyword evidence="1" id="KW-0540">Nuclease</keyword>
<dbReference type="SUPFAM" id="SSF53098">
    <property type="entry name" value="Ribonuclease H-like"/>
    <property type="match status" value="1"/>
</dbReference>
<dbReference type="CDD" id="cd06141">
    <property type="entry name" value="WRN_exo"/>
    <property type="match status" value="1"/>
</dbReference>
<dbReference type="Gene3D" id="3.30.420.10">
    <property type="entry name" value="Ribonuclease H-like superfamily/Ribonuclease H"/>
    <property type="match status" value="1"/>
</dbReference>
<accession>A0A8H5H1F5</accession>
<feature type="region of interest" description="Disordered" evidence="3">
    <location>
        <begin position="267"/>
        <end position="369"/>
    </location>
</feature>
<evidence type="ECO:0000256" key="1">
    <source>
        <dbReference type="ARBA" id="ARBA00022722"/>
    </source>
</evidence>
<dbReference type="InterPro" id="IPR036397">
    <property type="entry name" value="RNaseH_sf"/>
</dbReference>
<evidence type="ECO:0000313" key="5">
    <source>
        <dbReference type="EMBL" id="KAF5374912.1"/>
    </source>
</evidence>
<dbReference type="Pfam" id="PF01612">
    <property type="entry name" value="DNA_pol_A_exo1"/>
    <property type="match status" value="1"/>
</dbReference>
<dbReference type="GO" id="GO:0005634">
    <property type="term" value="C:nucleus"/>
    <property type="evidence" value="ECO:0007669"/>
    <property type="project" value="TreeGrafter"/>
</dbReference>
<proteinExistence type="predicted"/>
<dbReference type="Proteomes" id="UP000559256">
    <property type="component" value="Unassembled WGS sequence"/>
</dbReference>
<evidence type="ECO:0000256" key="2">
    <source>
        <dbReference type="ARBA" id="ARBA00022801"/>
    </source>
</evidence>
<dbReference type="EMBL" id="JAACJM010000001">
    <property type="protein sequence ID" value="KAF5374912.1"/>
    <property type="molecule type" value="Genomic_DNA"/>
</dbReference>
<dbReference type="InterPro" id="IPR002562">
    <property type="entry name" value="3'-5'_exonuclease_dom"/>
</dbReference>
<comment type="caution">
    <text evidence="5">The sequence shown here is derived from an EMBL/GenBank/DDBJ whole genome shotgun (WGS) entry which is preliminary data.</text>
</comment>
<dbReference type="GO" id="GO:0005737">
    <property type="term" value="C:cytoplasm"/>
    <property type="evidence" value="ECO:0007669"/>
    <property type="project" value="TreeGrafter"/>
</dbReference>
<dbReference type="OrthoDB" id="1920326at2759"/>
<name>A0A8H5H1F5_9AGAR</name>
<dbReference type="GO" id="GO:0003676">
    <property type="term" value="F:nucleic acid binding"/>
    <property type="evidence" value="ECO:0007669"/>
    <property type="project" value="InterPro"/>
</dbReference>